<evidence type="ECO:0000313" key="4">
    <source>
        <dbReference type="Proteomes" id="UP000177268"/>
    </source>
</evidence>
<dbReference type="GO" id="GO:0016020">
    <property type="term" value="C:membrane"/>
    <property type="evidence" value="ECO:0007669"/>
    <property type="project" value="TreeGrafter"/>
</dbReference>
<keyword evidence="1" id="KW-0378">Hydrolase</keyword>
<dbReference type="PRINTS" id="PR00111">
    <property type="entry name" value="ABHYDROLASE"/>
</dbReference>
<evidence type="ECO:0000259" key="2">
    <source>
        <dbReference type="Pfam" id="PF12697"/>
    </source>
</evidence>
<feature type="domain" description="AB hydrolase-1" evidence="2">
    <location>
        <begin position="6"/>
        <end position="230"/>
    </location>
</feature>
<dbReference type="AlphaFoldDB" id="A0A1F5ZGL1"/>
<evidence type="ECO:0000256" key="1">
    <source>
        <dbReference type="ARBA" id="ARBA00022801"/>
    </source>
</evidence>
<name>A0A1F5ZGL1_9BACT</name>
<dbReference type="PANTHER" id="PTHR43798:SF31">
    <property type="entry name" value="AB HYDROLASE SUPERFAMILY PROTEIN YCLE"/>
    <property type="match status" value="1"/>
</dbReference>
<dbReference type="Proteomes" id="UP000177268">
    <property type="component" value="Unassembled WGS sequence"/>
</dbReference>
<dbReference type="STRING" id="1798370.A2Z00_02180"/>
<dbReference type="PANTHER" id="PTHR43798">
    <property type="entry name" value="MONOACYLGLYCEROL LIPASE"/>
    <property type="match status" value="1"/>
</dbReference>
<proteinExistence type="predicted"/>
<evidence type="ECO:0000313" key="3">
    <source>
        <dbReference type="EMBL" id="OGG11272.1"/>
    </source>
</evidence>
<accession>A0A1F5ZGL1</accession>
<dbReference type="EMBL" id="MFIZ01000033">
    <property type="protein sequence ID" value="OGG11272.1"/>
    <property type="molecule type" value="Genomic_DNA"/>
</dbReference>
<gene>
    <name evidence="3" type="ORF">A2Z00_02180</name>
</gene>
<dbReference type="SUPFAM" id="SSF53474">
    <property type="entry name" value="alpha/beta-Hydrolases"/>
    <property type="match status" value="1"/>
</dbReference>
<dbReference type="Gene3D" id="3.40.50.1820">
    <property type="entry name" value="alpha/beta hydrolase"/>
    <property type="match status" value="1"/>
</dbReference>
<dbReference type="InterPro" id="IPR029058">
    <property type="entry name" value="AB_hydrolase_fold"/>
</dbReference>
<dbReference type="GO" id="GO:0016787">
    <property type="term" value="F:hydrolase activity"/>
    <property type="evidence" value="ECO:0007669"/>
    <property type="project" value="UniProtKB-KW"/>
</dbReference>
<sequence length="240" mass="27384">MKKLPIVVLHGWGLSSERFQPLVRELNKAGYAVYAPNLPGFGDSRMPSRALNLQDYVEFLHTYLGDKRIKQPVLIGHSFGGRVSLKYEYMYPKSARALILTGVPGFTPVARKKLILFIAMAKLGKVIFSLRLLRGLKDKAQEWYYYLVGAKEYYRAKGAMRETFKNVVREDLLPYMKSVRTPCLLAWGESDIITPVSIAYRMKEVIKNAQLRVVSGVDHGLPYKHPELFVTTIKPFLETL</sequence>
<dbReference type="Pfam" id="PF12697">
    <property type="entry name" value="Abhydrolase_6"/>
    <property type="match status" value="1"/>
</dbReference>
<reference evidence="3 4" key="1">
    <citation type="journal article" date="2016" name="Nat. Commun.">
        <title>Thousands of microbial genomes shed light on interconnected biogeochemical processes in an aquifer system.</title>
        <authorList>
            <person name="Anantharaman K."/>
            <person name="Brown C.T."/>
            <person name="Hug L.A."/>
            <person name="Sharon I."/>
            <person name="Castelle C.J."/>
            <person name="Probst A.J."/>
            <person name="Thomas B.C."/>
            <person name="Singh A."/>
            <person name="Wilkins M.J."/>
            <person name="Karaoz U."/>
            <person name="Brodie E.L."/>
            <person name="Williams K.H."/>
            <person name="Hubbard S.S."/>
            <person name="Banfield J.F."/>
        </authorList>
    </citation>
    <scope>NUCLEOTIDE SEQUENCE [LARGE SCALE GENOMIC DNA]</scope>
</reference>
<dbReference type="InterPro" id="IPR050266">
    <property type="entry name" value="AB_hydrolase_sf"/>
</dbReference>
<protein>
    <recommendedName>
        <fullName evidence="2">AB hydrolase-1 domain-containing protein</fullName>
    </recommendedName>
</protein>
<dbReference type="InterPro" id="IPR000073">
    <property type="entry name" value="AB_hydrolase_1"/>
</dbReference>
<comment type="caution">
    <text evidence="3">The sequence shown here is derived from an EMBL/GenBank/DDBJ whole genome shotgun (WGS) entry which is preliminary data.</text>
</comment>
<organism evidence="3 4">
    <name type="scientific">Candidatus Gottesmanbacteria bacterium RBG_13_45_10</name>
    <dbReference type="NCBI Taxonomy" id="1798370"/>
    <lineage>
        <taxon>Bacteria</taxon>
        <taxon>Candidatus Gottesmaniibacteriota</taxon>
    </lineage>
</organism>